<sequence length="262" mass="28442">MKVRKQSRTRALPPTLTLLALLIIWELAARLGGVSEQALPAPSRILVATVQSREDLLPATAITALEGLLGFLLASVLGIVIGLALYSWRTLHDALYPLIAGAQMIPLITIAPLFVIWFGFEPLGKVVIVAVFALFPIVVQTYRGLKSVPRFYQDVALNCGATRTWTLWHVKLRVAAGQIFGGLRISAAYVFATAATSEYLGARNGLGIWLQSAFNSFRTPLIFSATLVIILLTALLLALITLIERLLLGDAGDDHMVNPDDE</sequence>
<dbReference type="GO" id="GO:0005886">
    <property type="term" value="C:plasma membrane"/>
    <property type="evidence" value="ECO:0007669"/>
    <property type="project" value="UniProtKB-SubCell"/>
</dbReference>
<keyword evidence="6 7" id="KW-0472">Membrane</keyword>
<dbReference type="Proteomes" id="UP000033648">
    <property type="component" value="Unassembled WGS sequence"/>
</dbReference>
<evidence type="ECO:0000256" key="7">
    <source>
        <dbReference type="RuleBase" id="RU363032"/>
    </source>
</evidence>
<dbReference type="PROSITE" id="PS50928">
    <property type="entry name" value="ABC_TM1"/>
    <property type="match status" value="1"/>
</dbReference>
<dbReference type="CDD" id="cd06261">
    <property type="entry name" value="TM_PBP2"/>
    <property type="match status" value="1"/>
</dbReference>
<evidence type="ECO:0000256" key="5">
    <source>
        <dbReference type="ARBA" id="ARBA00022989"/>
    </source>
</evidence>
<comment type="similarity">
    <text evidence="7">Belongs to the binding-protein-dependent transport system permease family.</text>
</comment>
<comment type="caution">
    <text evidence="9">The sequence shown here is derived from an EMBL/GenBank/DDBJ whole genome shotgun (WGS) entry which is preliminary data.</text>
</comment>
<feature type="transmembrane region" description="Helical" evidence="7">
    <location>
        <begin position="64"/>
        <end position="86"/>
    </location>
</feature>
<evidence type="ECO:0000256" key="4">
    <source>
        <dbReference type="ARBA" id="ARBA00022692"/>
    </source>
</evidence>
<evidence type="ECO:0000256" key="1">
    <source>
        <dbReference type="ARBA" id="ARBA00004651"/>
    </source>
</evidence>
<dbReference type="OrthoDB" id="7274389at2"/>
<evidence type="ECO:0000313" key="9">
    <source>
        <dbReference type="EMBL" id="KJY52527.1"/>
    </source>
</evidence>
<dbReference type="Gene3D" id="1.10.3720.10">
    <property type="entry name" value="MetI-like"/>
    <property type="match status" value="1"/>
</dbReference>
<evidence type="ECO:0000256" key="2">
    <source>
        <dbReference type="ARBA" id="ARBA00022448"/>
    </source>
</evidence>
<proteinExistence type="inferred from homology"/>
<feature type="transmembrane region" description="Helical" evidence="7">
    <location>
        <begin position="126"/>
        <end position="145"/>
    </location>
</feature>
<evidence type="ECO:0000256" key="6">
    <source>
        <dbReference type="ARBA" id="ARBA00023136"/>
    </source>
</evidence>
<dbReference type="EMBL" id="JWME01000004">
    <property type="protein sequence ID" value="KJY52527.1"/>
    <property type="molecule type" value="Genomic_DNA"/>
</dbReference>
<dbReference type="PANTHER" id="PTHR30151">
    <property type="entry name" value="ALKANE SULFONATE ABC TRANSPORTER-RELATED, MEMBRANE SUBUNIT"/>
    <property type="match status" value="1"/>
</dbReference>
<dbReference type="SUPFAM" id="SSF161098">
    <property type="entry name" value="MetI-like"/>
    <property type="match status" value="1"/>
</dbReference>
<evidence type="ECO:0000313" key="10">
    <source>
        <dbReference type="Proteomes" id="UP000033648"/>
    </source>
</evidence>
<keyword evidence="4 7" id="KW-0812">Transmembrane</keyword>
<dbReference type="PANTHER" id="PTHR30151:SF20">
    <property type="entry name" value="ABC TRANSPORTER PERMEASE PROTEIN HI_0355-RELATED"/>
    <property type="match status" value="1"/>
</dbReference>
<dbReference type="Pfam" id="PF00528">
    <property type="entry name" value="BPD_transp_1"/>
    <property type="match status" value="1"/>
</dbReference>
<feature type="domain" description="ABC transmembrane type-1" evidence="8">
    <location>
        <begin position="60"/>
        <end position="241"/>
    </location>
</feature>
<keyword evidence="3" id="KW-1003">Cell membrane</keyword>
<dbReference type="GO" id="GO:0055085">
    <property type="term" value="P:transmembrane transport"/>
    <property type="evidence" value="ECO:0007669"/>
    <property type="project" value="InterPro"/>
</dbReference>
<name>A0A0F4L0Z1_9BIFI</name>
<keyword evidence="2 7" id="KW-0813">Transport</keyword>
<evidence type="ECO:0000256" key="3">
    <source>
        <dbReference type="ARBA" id="ARBA00022475"/>
    </source>
</evidence>
<evidence type="ECO:0000259" key="8">
    <source>
        <dbReference type="PROSITE" id="PS50928"/>
    </source>
</evidence>
<dbReference type="AlphaFoldDB" id="A0A0F4L0Z1"/>
<reference evidence="9 10" key="1">
    <citation type="submission" date="2014-12" db="EMBL/GenBank/DDBJ databases">
        <title>Comparative genomics of the lactic acid bacteria isolated from the honey bee gut.</title>
        <authorList>
            <person name="Ellegaard K.M."/>
            <person name="Tamarit D."/>
            <person name="Javelind E."/>
            <person name="Olofsson T."/>
            <person name="Andersson S.G."/>
            <person name="Vasquez A."/>
        </authorList>
    </citation>
    <scope>NUCLEOTIDE SEQUENCE [LARGE SCALE GENOMIC DNA]</scope>
    <source>
        <strain evidence="9 10">Bin2</strain>
    </source>
</reference>
<dbReference type="InterPro" id="IPR035906">
    <property type="entry name" value="MetI-like_sf"/>
</dbReference>
<feature type="transmembrane region" description="Helical" evidence="7">
    <location>
        <begin position="221"/>
        <end position="243"/>
    </location>
</feature>
<feature type="transmembrane region" description="Helical" evidence="7">
    <location>
        <begin position="98"/>
        <end position="120"/>
    </location>
</feature>
<keyword evidence="5 7" id="KW-1133">Transmembrane helix</keyword>
<accession>A0A0F4L0Z1</accession>
<dbReference type="InterPro" id="IPR000515">
    <property type="entry name" value="MetI-like"/>
</dbReference>
<gene>
    <name evidence="9" type="ORF">JF69_02200</name>
</gene>
<protein>
    <submittedName>
        <fullName evidence="9">ABC transporter, permease protein</fullName>
    </submittedName>
</protein>
<dbReference type="PATRIC" id="fig|1684.4.peg.238"/>
<organism evidence="9 10">
    <name type="scientific">Bifidobacterium asteroides</name>
    <dbReference type="NCBI Taxonomy" id="1684"/>
    <lineage>
        <taxon>Bacteria</taxon>
        <taxon>Bacillati</taxon>
        <taxon>Actinomycetota</taxon>
        <taxon>Actinomycetes</taxon>
        <taxon>Bifidobacteriales</taxon>
        <taxon>Bifidobacteriaceae</taxon>
        <taxon>Bifidobacterium</taxon>
    </lineage>
</organism>
<comment type="subcellular location">
    <subcellularLocation>
        <location evidence="1 7">Cell membrane</location>
        <topology evidence="1 7">Multi-pass membrane protein</topology>
    </subcellularLocation>
</comment>